<comment type="similarity">
    <text evidence="1 2">Belongs to the complex I subunit 6 family.</text>
</comment>
<dbReference type="PANTHER" id="PTHR33269">
    <property type="entry name" value="NADH-UBIQUINONE OXIDOREDUCTASE CHAIN 6"/>
    <property type="match status" value="1"/>
</dbReference>
<sequence length="215" mass="23840">MTILIDTFCALLITCATLVVQSSNPVYSVLFLILAFFNASALVLLSGHDYMAALFIVLYVGAMCTFFLFAIMILDIKVEPISEKRLKQAPINTIIAIIFALQCKNILNDFSSGFANVGLLSSSSLKEQKNFIDYLNYDLHYGLFSSVLDYTTQIYSLGSILYTTYAFELIIASLILLSAMLGSIASTLSRNSNAKGQHIYEQNIRDFKLTITNSN</sequence>
<keyword evidence="2" id="KW-0813">Transport</keyword>
<accession>A0A8K1JAH3</accession>
<dbReference type="GO" id="GO:0008137">
    <property type="term" value="F:NADH dehydrogenase (ubiquinone) activity"/>
    <property type="evidence" value="ECO:0007669"/>
    <property type="project" value="UniProtKB-UniRule"/>
</dbReference>
<keyword evidence="2 3" id="KW-0496">Mitochondrion</keyword>
<protein>
    <recommendedName>
        <fullName evidence="2">NADH-ubiquinone oxidoreductase chain 6</fullName>
        <ecNumber evidence="2">7.1.1.2</ecNumber>
    </recommendedName>
</protein>
<keyword evidence="2" id="KW-0249">Electron transport</keyword>
<feature type="transmembrane region" description="Helical" evidence="2">
    <location>
        <begin position="165"/>
        <end position="188"/>
    </location>
</feature>
<geneLocation type="mitochondrion" evidence="3"/>
<dbReference type="AlphaFoldDB" id="A0A8K1JAH3"/>
<dbReference type="EC" id="7.1.1.2" evidence="2"/>
<dbReference type="PANTHER" id="PTHR33269:SF17">
    <property type="entry name" value="NADH-UBIQUINONE OXIDOREDUCTASE CHAIN 6"/>
    <property type="match status" value="1"/>
</dbReference>
<dbReference type="Gene3D" id="1.20.120.1200">
    <property type="entry name" value="NADH-ubiquinone/plastoquinone oxidoreductase chain 6, subunit NuoJ"/>
    <property type="match status" value="1"/>
</dbReference>
<reference evidence="3" key="1">
    <citation type="submission" date="2021-08" db="EMBL/GenBank/DDBJ databases">
        <authorList>
            <person name="Liu F."/>
            <person name="Iii J.T.M."/>
            <person name="Wang H."/>
        </authorList>
    </citation>
    <scope>NUCLEOTIDE SEQUENCE</scope>
</reference>
<dbReference type="Pfam" id="PF00499">
    <property type="entry name" value="Oxidored_q3"/>
    <property type="match status" value="1"/>
</dbReference>
<feature type="transmembrane region" description="Helical" evidence="2">
    <location>
        <begin position="27"/>
        <end position="45"/>
    </location>
</feature>
<keyword evidence="2" id="KW-1278">Translocase</keyword>
<dbReference type="GO" id="GO:0031966">
    <property type="term" value="C:mitochondrial membrane"/>
    <property type="evidence" value="ECO:0007669"/>
    <property type="project" value="UniProtKB-SubCell"/>
</dbReference>
<gene>
    <name evidence="3" type="primary">nad6</name>
</gene>
<comment type="subcellular location">
    <subcellularLocation>
        <location evidence="2">Mitochondrion membrane</location>
        <topology evidence="2">Multi-pass membrane protein</topology>
    </subcellularLocation>
</comment>
<dbReference type="InterPro" id="IPR042106">
    <property type="entry name" value="Nuo/plastoQ_OxRdtase_6_NuoJ"/>
</dbReference>
<name>A0A8K1JAH3_9CHLO</name>
<keyword evidence="2" id="KW-1133">Transmembrane helix</keyword>
<comment type="catalytic activity">
    <reaction evidence="2">
        <text>a ubiquinone + NADH + 5 H(+)(in) = a ubiquinol + NAD(+) + 4 H(+)(out)</text>
        <dbReference type="Rhea" id="RHEA:29091"/>
        <dbReference type="Rhea" id="RHEA-COMP:9565"/>
        <dbReference type="Rhea" id="RHEA-COMP:9566"/>
        <dbReference type="ChEBI" id="CHEBI:15378"/>
        <dbReference type="ChEBI" id="CHEBI:16389"/>
        <dbReference type="ChEBI" id="CHEBI:17976"/>
        <dbReference type="ChEBI" id="CHEBI:57540"/>
        <dbReference type="ChEBI" id="CHEBI:57945"/>
        <dbReference type="EC" id="7.1.1.2"/>
    </reaction>
</comment>
<keyword evidence="2" id="KW-0472">Membrane</keyword>
<comment type="function">
    <text evidence="2">Core subunit of the mitochondrial membrane respiratory chain NADH dehydrogenase (Complex I) which catalyzes electron transfer from NADH through the respiratory chain, using ubiquinone as an electron acceptor. Essential for the catalytic activity and assembly of complex I.</text>
</comment>
<proteinExistence type="inferred from homology"/>
<keyword evidence="2" id="KW-0520">NAD</keyword>
<dbReference type="InterPro" id="IPR001457">
    <property type="entry name" value="NADH_UbQ/plastoQ_OxRdtase_su6"/>
</dbReference>
<dbReference type="EMBL" id="MZ911851">
    <property type="protein sequence ID" value="UCS09820.1"/>
    <property type="molecule type" value="Genomic_DNA"/>
</dbReference>
<evidence type="ECO:0000256" key="2">
    <source>
        <dbReference type="RuleBase" id="RU004430"/>
    </source>
</evidence>
<organism evidence="3">
    <name type="scientific">Percursaria percursa</name>
    <dbReference type="NCBI Taxonomy" id="153906"/>
    <lineage>
        <taxon>Eukaryota</taxon>
        <taxon>Viridiplantae</taxon>
        <taxon>Chlorophyta</taxon>
        <taxon>core chlorophytes</taxon>
        <taxon>Ulvophyceae</taxon>
        <taxon>OUU clade</taxon>
        <taxon>Ulvales</taxon>
        <taxon>Kornmanniaceae</taxon>
        <taxon>Percursaria</taxon>
    </lineage>
</organism>
<evidence type="ECO:0000256" key="1">
    <source>
        <dbReference type="ARBA" id="ARBA00005698"/>
    </source>
</evidence>
<keyword evidence="2" id="KW-0830">Ubiquinone</keyword>
<keyword evidence="2" id="KW-0679">Respiratory chain</keyword>
<feature type="transmembrane region" description="Helical" evidence="2">
    <location>
        <begin position="52"/>
        <end position="74"/>
    </location>
</feature>
<keyword evidence="2" id="KW-0812">Transmembrane</keyword>
<evidence type="ECO:0000313" key="3">
    <source>
        <dbReference type="EMBL" id="UCS09820.1"/>
    </source>
</evidence>